<dbReference type="SUPFAM" id="SSF55909">
    <property type="entry name" value="Pentein"/>
    <property type="match status" value="1"/>
</dbReference>
<gene>
    <name evidence="2" type="ORF">C1850_10735</name>
</gene>
<dbReference type="AlphaFoldDB" id="A0A369NYQ7"/>
<dbReference type="RefSeq" id="WP_114549676.1">
    <property type="nucleotide sequence ID" value="NZ_PPUT01000037.1"/>
</dbReference>
<dbReference type="PANTHER" id="PTHR31377">
    <property type="entry name" value="AGMATINE DEIMINASE-RELATED"/>
    <property type="match status" value="1"/>
</dbReference>
<organism evidence="2 3">
    <name type="scientific">Adlercreutzia equolifaciens subsp. celatus</name>
    <dbReference type="NCBI Taxonomy" id="394340"/>
    <lineage>
        <taxon>Bacteria</taxon>
        <taxon>Bacillati</taxon>
        <taxon>Actinomycetota</taxon>
        <taxon>Coriobacteriia</taxon>
        <taxon>Eggerthellales</taxon>
        <taxon>Eggerthellaceae</taxon>
        <taxon>Adlercreutzia</taxon>
    </lineage>
</organism>
<dbReference type="GO" id="GO:0004668">
    <property type="term" value="F:protein-arginine deiminase activity"/>
    <property type="evidence" value="ECO:0007669"/>
    <property type="project" value="InterPro"/>
</dbReference>
<protein>
    <submittedName>
        <fullName evidence="2">Agmatine deiminase</fullName>
    </submittedName>
</protein>
<dbReference type="GO" id="GO:0009446">
    <property type="term" value="P:putrescine biosynthetic process"/>
    <property type="evidence" value="ECO:0007669"/>
    <property type="project" value="InterPro"/>
</dbReference>
<name>A0A369NYQ7_9ACTN</name>
<reference evidence="2 3" key="1">
    <citation type="journal article" date="2018" name="Elife">
        <title>Discovery and characterization of a prevalent human gut bacterial enzyme sufficient for the inactivation of a family of plant toxins.</title>
        <authorList>
            <person name="Koppel N."/>
            <person name="Bisanz J.E."/>
            <person name="Pandelia M.E."/>
            <person name="Turnbaugh P.J."/>
            <person name="Balskus E.P."/>
        </authorList>
    </citation>
    <scope>NUCLEOTIDE SEQUENCE [LARGE SCALE GENOMIC DNA]</scope>
    <source>
        <strain evidence="2 3">OB21 GAM 11</strain>
    </source>
</reference>
<dbReference type="Proteomes" id="UP000253805">
    <property type="component" value="Unassembled WGS sequence"/>
</dbReference>
<sequence length="433" mass="49100">MEIEKFRFPGEFEPQTDVFINWLPDYCAGEDGDKGREVLVEVVKNLLGHVNVHVNCGCETSLEACKQMLADAGVDVSDPDTEGQRNTAADNGDEKFSPFIRFTQFDDWSVSIRDNGPDVMIDDEGNTLAVNMRWSNYSNNDKMEPAQQLARRAGANMAIDLDVFDMVNSDMVSEGGNREFNGKGVMIAVEDTEVVKRNPEYTKEEIEDEYKRVWNLDKIIWIPKPMLEDDDIRKGPIDKMEDGTLIWPGSFAAHADEYCRFVDEDTVLLAEVTEEEAAEGPISAENKRRIDAAYEILKNETLPDGRPLKIVRMPFPEHLIFRGSQDNPTVMGWKQFFDENGGVAFDGTPWPEGDYCFVNSCSYCNFLVCNDVVLGQRYWHEGMDPKIKEKDERAKAVLKSVFPGREVVMLDTYYLNLFGGGVHCWTKNVAMPQ</sequence>
<dbReference type="Pfam" id="PF04371">
    <property type="entry name" value="PAD_porph"/>
    <property type="match status" value="2"/>
</dbReference>
<dbReference type="Gene3D" id="3.75.10.10">
    <property type="entry name" value="L-arginine/glycine Amidinotransferase, Chain A"/>
    <property type="match status" value="1"/>
</dbReference>
<evidence type="ECO:0000313" key="3">
    <source>
        <dbReference type="Proteomes" id="UP000253805"/>
    </source>
</evidence>
<dbReference type="InterPro" id="IPR007466">
    <property type="entry name" value="Peptidyl-Arg-deiminase_porph"/>
</dbReference>
<evidence type="ECO:0000256" key="1">
    <source>
        <dbReference type="ARBA" id="ARBA00022801"/>
    </source>
</evidence>
<dbReference type="GO" id="GO:0047632">
    <property type="term" value="F:agmatine deiminase activity"/>
    <property type="evidence" value="ECO:0007669"/>
    <property type="project" value="TreeGrafter"/>
</dbReference>
<evidence type="ECO:0000313" key="2">
    <source>
        <dbReference type="EMBL" id="RDC41908.1"/>
    </source>
</evidence>
<proteinExistence type="predicted"/>
<keyword evidence="1" id="KW-0378">Hydrolase</keyword>
<dbReference type="PANTHER" id="PTHR31377:SF0">
    <property type="entry name" value="AGMATINE DEIMINASE-RELATED"/>
    <property type="match status" value="1"/>
</dbReference>
<dbReference type="EMBL" id="PPUT01000037">
    <property type="protein sequence ID" value="RDC41908.1"/>
    <property type="molecule type" value="Genomic_DNA"/>
</dbReference>
<accession>A0A369NYQ7</accession>
<comment type="caution">
    <text evidence="2">The sequence shown here is derived from an EMBL/GenBank/DDBJ whole genome shotgun (WGS) entry which is preliminary data.</text>
</comment>